<feature type="binding site" evidence="8">
    <location>
        <position position="449"/>
    </location>
    <ligand>
        <name>Fe cation</name>
        <dbReference type="ChEBI" id="CHEBI:24875"/>
    </ligand>
</feature>
<gene>
    <name evidence="10" type="ORF">SAMN04487885_102239</name>
</gene>
<feature type="binding site" evidence="8">
    <location>
        <position position="446"/>
    </location>
    <ligand>
        <name>Ni(2+)</name>
        <dbReference type="ChEBI" id="CHEBI:49786"/>
    </ligand>
</feature>
<feature type="binding site" evidence="8">
    <location>
        <position position="64"/>
    </location>
    <ligand>
        <name>Fe cation</name>
        <dbReference type="ChEBI" id="CHEBI:24875"/>
    </ligand>
</feature>
<accession>A0A1I2JPK2</accession>
<dbReference type="PANTHER" id="PTHR42958">
    <property type="entry name" value="HYDROGENASE-2 LARGE CHAIN"/>
    <property type="match status" value="1"/>
</dbReference>
<evidence type="ECO:0000256" key="7">
    <source>
        <dbReference type="ARBA" id="ARBA00023002"/>
    </source>
</evidence>
<dbReference type="OrthoDB" id="9761717at2"/>
<dbReference type="SUPFAM" id="SSF56762">
    <property type="entry name" value="HydB/Nqo4-like"/>
    <property type="match status" value="1"/>
</dbReference>
<dbReference type="Proteomes" id="UP000182135">
    <property type="component" value="Unassembled WGS sequence"/>
</dbReference>
<keyword evidence="6 8" id="KW-0479">Metal-binding</keyword>
<comment type="subunit">
    <text evidence="4">Heterodimer of a large and a small subunit.</text>
</comment>
<evidence type="ECO:0000256" key="8">
    <source>
        <dbReference type="PIRSR" id="PIRSR601501-1"/>
    </source>
</evidence>
<dbReference type="PANTHER" id="PTHR42958:SF2">
    <property type="entry name" value="UPTAKE HYDROGENASE LARGE SUBUNIT"/>
    <property type="match status" value="1"/>
</dbReference>
<comment type="subcellular location">
    <subcellularLocation>
        <location evidence="2">Cell envelope</location>
    </subcellularLocation>
</comment>
<dbReference type="PROSITE" id="PS00507">
    <property type="entry name" value="NI_HGENASE_L_1"/>
    <property type="match status" value="1"/>
</dbReference>
<evidence type="ECO:0000313" key="10">
    <source>
        <dbReference type="EMBL" id="SFF55850.1"/>
    </source>
</evidence>
<name>A0A1I2JPK2_9CLOT</name>
<keyword evidence="5 8" id="KW-0533">Nickel</keyword>
<dbReference type="STRING" id="1529.SAMN04487885_102239"/>
<keyword evidence="8" id="KW-0408">Iron</keyword>
<dbReference type="InterPro" id="IPR029014">
    <property type="entry name" value="NiFe-Hase_large"/>
</dbReference>
<dbReference type="PROSITE" id="PS00508">
    <property type="entry name" value="NI_HGENASE_L_2"/>
    <property type="match status" value="1"/>
</dbReference>
<dbReference type="InterPro" id="IPR050867">
    <property type="entry name" value="NiFe/NiFeSe_hydrgnase_LSU"/>
</dbReference>
<keyword evidence="7 9" id="KW-0560">Oxidoreductase</keyword>
<dbReference type="GO" id="GO:0016151">
    <property type="term" value="F:nickel cation binding"/>
    <property type="evidence" value="ECO:0007669"/>
    <property type="project" value="InterPro"/>
</dbReference>
<comment type="cofactor">
    <cofactor evidence="1 8">
        <name>Ni(2+)</name>
        <dbReference type="ChEBI" id="CHEBI:49786"/>
    </cofactor>
</comment>
<feature type="binding site" evidence="8">
    <location>
        <position position="452"/>
    </location>
    <ligand>
        <name>Mg(2+)</name>
        <dbReference type="ChEBI" id="CHEBI:18420"/>
    </ligand>
</feature>
<dbReference type="EMBL" id="FOOE01000002">
    <property type="protein sequence ID" value="SFF55850.1"/>
    <property type="molecule type" value="Genomic_DNA"/>
</dbReference>
<evidence type="ECO:0000256" key="6">
    <source>
        <dbReference type="ARBA" id="ARBA00022723"/>
    </source>
</evidence>
<keyword evidence="8" id="KW-0460">Magnesium</keyword>
<dbReference type="InterPro" id="IPR018194">
    <property type="entry name" value="Ni-dep_hyd_lsu_Ni_BS"/>
</dbReference>
<comment type="similarity">
    <text evidence="3 9">Belongs to the [NiFe]/[NiFeSe] hydrogenase large subunit family.</text>
</comment>
<comment type="cofactor">
    <cofactor evidence="8">
        <name>Fe cation</name>
        <dbReference type="ChEBI" id="CHEBI:24875"/>
    </cofactor>
</comment>
<dbReference type="RefSeq" id="WP_074844464.1">
    <property type="nucleotide sequence ID" value="NZ_BAAACD010000042.1"/>
</dbReference>
<dbReference type="eggNOG" id="COG0374">
    <property type="taxonomic scope" value="Bacteria"/>
</dbReference>
<feature type="binding site" evidence="8">
    <location>
        <position position="61"/>
    </location>
    <ligand>
        <name>Ni(2+)</name>
        <dbReference type="ChEBI" id="CHEBI:49786"/>
    </ligand>
</feature>
<evidence type="ECO:0000313" key="11">
    <source>
        <dbReference type="Proteomes" id="UP000182135"/>
    </source>
</evidence>
<evidence type="ECO:0000256" key="3">
    <source>
        <dbReference type="ARBA" id="ARBA00009292"/>
    </source>
</evidence>
<keyword evidence="11" id="KW-1185">Reference proteome</keyword>
<protein>
    <submittedName>
        <fullName evidence="10">Hydrogenase large subunit</fullName>
    </submittedName>
</protein>
<dbReference type="AlphaFoldDB" id="A0A1I2JPK2"/>
<evidence type="ECO:0000256" key="4">
    <source>
        <dbReference type="ARBA" id="ARBA00011771"/>
    </source>
</evidence>
<evidence type="ECO:0000256" key="2">
    <source>
        <dbReference type="ARBA" id="ARBA00004196"/>
    </source>
</evidence>
<dbReference type="GO" id="GO:0008901">
    <property type="term" value="F:ferredoxin hydrogenase activity"/>
    <property type="evidence" value="ECO:0007669"/>
    <property type="project" value="InterPro"/>
</dbReference>
<evidence type="ECO:0000256" key="9">
    <source>
        <dbReference type="RuleBase" id="RU003896"/>
    </source>
</evidence>
<proteinExistence type="inferred from homology"/>
<feature type="binding site" evidence="8">
    <location>
        <position position="398"/>
    </location>
    <ligand>
        <name>Mg(2+)</name>
        <dbReference type="ChEBI" id="CHEBI:18420"/>
    </ligand>
</feature>
<dbReference type="GO" id="GO:0030313">
    <property type="term" value="C:cell envelope"/>
    <property type="evidence" value="ECO:0007669"/>
    <property type="project" value="UniProtKB-SubCell"/>
</dbReference>
<feature type="binding site" evidence="8">
    <location>
        <position position="64"/>
    </location>
    <ligand>
        <name>Ni(2+)</name>
        <dbReference type="ChEBI" id="CHEBI:49786"/>
    </ligand>
</feature>
<reference evidence="10 11" key="1">
    <citation type="submission" date="2016-10" db="EMBL/GenBank/DDBJ databases">
        <authorList>
            <person name="de Groot N.N."/>
        </authorList>
    </citation>
    <scope>NUCLEOTIDE SEQUENCE [LARGE SCALE GENOMIC DNA]</scope>
    <source>
        <strain evidence="10 11">NLAE-zl-G419</strain>
    </source>
</reference>
<sequence length="466" mass="52932">MPEKVVIDPVTRVSGALEVQIMIEKNIVVDAKTRGLIFRGFEKMLKGRSPLDAIYFTERICGICSTAHGFVSALALEDALKVQPDENGSILRQIMHGCEFLQNHIRHFYQFIIPDYVSIKIDPSKDNKKYKMPKEINDMINNHYVDSFKYSRNAHKMLAILGGKAPHTHGIFVGGVTANIDSLKIIELKSILYTIKEFVSNVMLLDINMLAKYYPEEFQTGRGYGNFMTYGVFDQLFNAPEIYVKSGVLINNERQDFDPNKISEDIRYSYYSAPKEVLTQEDYDWQPDTQKKDAYSWIKAPRYDGLPMEVGPLARLWISGEYSRGISTLDRITARAIEASKVCNILDNLLQKVKLNKSDQKIWQIPQSAVGVAFRDTTRGALSHRLTIKDQKIDTYNILTPSLWNVSSEDSKGNKGVIEKALIGTYVEDIKNPTEIGKIIRAFDPCISCATHIISDKCEDFTIRIV</sequence>
<organism evidence="10 11">
    <name type="scientific">Clostridium cadaveris</name>
    <dbReference type="NCBI Taxonomy" id="1529"/>
    <lineage>
        <taxon>Bacteria</taxon>
        <taxon>Bacillati</taxon>
        <taxon>Bacillota</taxon>
        <taxon>Clostridia</taxon>
        <taxon>Eubacteriales</taxon>
        <taxon>Clostridiaceae</taxon>
        <taxon>Clostridium</taxon>
    </lineage>
</organism>
<evidence type="ECO:0000256" key="5">
    <source>
        <dbReference type="ARBA" id="ARBA00022596"/>
    </source>
</evidence>
<evidence type="ECO:0000256" key="1">
    <source>
        <dbReference type="ARBA" id="ARBA00001967"/>
    </source>
</evidence>
<feature type="binding site" evidence="8">
    <location>
        <position position="42"/>
    </location>
    <ligand>
        <name>Mg(2+)</name>
        <dbReference type="ChEBI" id="CHEBI:18420"/>
    </ligand>
</feature>
<dbReference type="Gene3D" id="1.10.645.10">
    <property type="entry name" value="Cytochrome-c3 Hydrogenase, chain B"/>
    <property type="match status" value="1"/>
</dbReference>
<dbReference type="InterPro" id="IPR001501">
    <property type="entry name" value="Ni-dep_hyd_lsu"/>
</dbReference>
<dbReference type="Pfam" id="PF00374">
    <property type="entry name" value="NiFeSe_Hases"/>
    <property type="match status" value="3"/>
</dbReference>